<evidence type="ECO:0000313" key="2">
    <source>
        <dbReference type="EMBL" id="RKP28912.1"/>
    </source>
</evidence>
<dbReference type="AlphaFoldDB" id="A0A4P9Z9E8"/>
<evidence type="ECO:0000256" key="1">
    <source>
        <dbReference type="SAM" id="MobiDB-lite"/>
    </source>
</evidence>
<organism evidence="2 3">
    <name type="scientific">Metschnikowia bicuspidata</name>
    <dbReference type="NCBI Taxonomy" id="27322"/>
    <lineage>
        <taxon>Eukaryota</taxon>
        <taxon>Fungi</taxon>
        <taxon>Dikarya</taxon>
        <taxon>Ascomycota</taxon>
        <taxon>Saccharomycotina</taxon>
        <taxon>Pichiomycetes</taxon>
        <taxon>Metschnikowiaceae</taxon>
        <taxon>Metschnikowia</taxon>
    </lineage>
</organism>
<name>A0A4P9Z9E8_9ASCO</name>
<feature type="compositionally biased region" description="Acidic residues" evidence="1">
    <location>
        <begin position="337"/>
        <end position="358"/>
    </location>
</feature>
<dbReference type="OrthoDB" id="4097100at2759"/>
<sequence>MKPTQFLLAATISTSGVSLVLPDTARQSLQPAIGPTTAALVTDHQNVLRAPYTPALLQALGEGGIELHLIDVRDAGATEVLWQYQLVPVVDTEHQDAELRHAIQDSQKLFELTARQSAFQRTVVVVLAPEAAGNNSYNVIVFGVDSGAPAARLARRALFRLYRHLMLKKAFLYNRLNKSLELLNSHVKELLQIARDAVERTGTAAADKGVGFTAAVKEIGLRMLFLPTMLVRSVNVRSDPGKNMQKRGMLSESDFSTVAYAFQRLDGNAIYGPVVPGLMDSKHRIYEDGIVARADAGQPSCDSSESPVGAHAQAAKSASVTASHCKEPEVHPVQPESDPDPADPSSDPDPDSSLEPIDEEPCVAVTWYTIFHHSVFGTPKLCQK</sequence>
<evidence type="ECO:0000313" key="3">
    <source>
        <dbReference type="Proteomes" id="UP000268321"/>
    </source>
</evidence>
<gene>
    <name evidence="2" type="ORF">METBISCDRAFT_28675</name>
</gene>
<keyword evidence="3" id="KW-1185">Reference proteome</keyword>
<dbReference type="EMBL" id="ML004538">
    <property type="protein sequence ID" value="RKP28912.1"/>
    <property type="molecule type" value="Genomic_DNA"/>
</dbReference>
<dbReference type="Proteomes" id="UP000268321">
    <property type="component" value="Unassembled WGS sequence"/>
</dbReference>
<accession>A0A4P9Z9E8</accession>
<proteinExistence type="predicted"/>
<feature type="region of interest" description="Disordered" evidence="1">
    <location>
        <begin position="296"/>
        <end position="358"/>
    </location>
</feature>
<reference evidence="3" key="1">
    <citation type="journal article" date="2018" name="Nat. Microbiol.">
        <title>Leveraging single-cell genomics to expand the fungal tree of life.</title>
        <authorList>
            <person name="Ahrendt S.R."/>
            <person name="Quandt C.A."/>
            <person name="Ciobanu D."/>
            <person name="Clum A."/>
            <person name="Salamov A."/>
            <person name="Andreopoulos B."/>
            <person name="Cheng J.F."/>
            <person name="Woyke T."/>
            <person name="Pelin A."/>
            <person name="Henrissat B."/>
            <person name="Reynolds N.K."/>
            <person name="Benny G.L."/>
            <person name="Smith M.E."/>
            <person name="James T.Y."/>
            <person name="Grigoriev I.V."/>
        </authorList>
    </citation>
    <scope>NUCLEOTIDE SEQUENCE [LARGE SCALE GENOMIC DNA]</scope>
    <source>
        <strain evidence="3">Baker2002</strain>
    </source>
</reference>
<protein>
    <submittedName>
        <fullName evidence="2">Uncharacterized protein</fullName>
    </submittedName>
</protein>